<reference evidence="1 2" key="1">
    <citation type="submission" date="2020-11" db="EMBL/GenBank/DDBJ databases">
        <title>Corynebacterium sp. ZJ-599.</title>
        <authorList>
            <person name="Zhou J."/>
        </authorList>
    </citation>
    <scope>NUCLEOTIDE SEQUENCE [LARGE SCALE GENOMIC DNA]</scope>
    <source>
        <strain evidence="1 2">ZJ-599</strain>
    </source>
</reference>
<keyword evidence="2" id="KW-1185">Reference proteome</keyword>
<gene>
    <name evidence="1" type="ORF">G7Y31_10310</name>
</gene>
<accession>A0A7T0KHW5</accession>
<protein>
    <submittedName>
        <fullName evidence="1">Uncharacterized protein</fullName>
    </submittedName>
</protein>
<name>A0A7T0KHW5_9CORY</name>
<dbReference type="Proteomes" id="UP000594681">
    <property type="component" value="Chromosome"/>
</dbReference>
<dbReference type="AlphaFoldDB" id="A0A7T0KHW5"/>
<proteinExistence type="predicted"/>
<sequence length="99" mass="11116">MEEKKLSSLFFGNVVLESHIMGTDIRVFGPNMCGYSMRPTPDITLSAPLNELKGTLSQDHAEALAKDVFKYVAEEVNENYPGGRERAEKELTDWFMQSG</sequence>
<evidence type="ECO:0000313" key="1">
    <source>
        <dbReference type="EMBL" id="QPK80410.1"/>
    </source>
</evidence>
<dbReference type="EMBL" id="CP064954">
    <property type="protein sequence ID" value="QPK80410.1"/>
    <property type="molecule type" value="Genomic_DNA"/>
</dbReference>
<dbReference type="RefSeq" id="WP_165007337.1">
    <property type="nucleotide sequence ID" value="NZ_CP064954.1"/>
</dbReference>
<dbReference type="KEGG" id="cliz:G7Y31_10310"/>
<evidence type="ECO:0000313" key="2">
    <source>
        <dbReference type="Proteomes" id="UP000594681"/>
    </source>
</evidence>
<organism evidence="1 2">
    <name type="scientific">Corynebacterium lizhenjunii</name>
    <dbReference type="NCBI Taxonomy" id="2709394"/>
    <lineage>
        <taxon>Bacteria</taxon>
        <taxon>Bacillati</taxon>
        <taxon>Actinomycetota</taxon>
        <taxon>Actinomycetes</taxon>
        <taxon>Mycobacteriales</taxon>
        <taxon>Corynebacteriaceae</taxon>
        <taxon>Corynebacterium</taxon>
    </lineage>
</organism>